<comment type="caution">
    <text evidence="2">The sequence shown here is derived from an EMBL/GenBank/DDBJ whole genome shotgun (WGS) entry which is preliminary data.</text>
</comment>
<dbReference type="Pfam" id="PF01590">
    <property type="entry name" value="GAF"/>
    <property type="match status" value="1"/>
</dbReference>
<gene>
    <name evidence="2" type="ORF">KME07_25335</name>
</gene>
<dbReference type="AlphaFoldDB" id="A0A951U7J5"/>
<protein>
    <submittedName>
        <fullName evidence="2">GAF domain-containing protein</fullName>
    </submittedName>
</protein>
<organism evidence="2 3">
    <name type="scientific">Pegethrix bostrychoides GSE-TBD4-15B</name>
    <dbReference type="NCBI Taxonomy" id="2839662"/>
    <lineage>
        <taxon>Bacteria</taxon>
        <taxon>Bacillati</taxon>
        <taxon>Cyanobacteriota</taxon>
        <taxon>Cyanophyceae</taxon>
        <taxon>Oculatellales</taxon>
        <taxon>Oculatellaceae</taxon>
        <taxon>Pegethrix</taxon>
    </lineage>
</organism>
<dbReference type="Proteomes" id="UP000707356">
    <property type="component" value="Unassembled WGS sequence"/>
</dbReference>
<dbReference type="SUPFAM" id="SSF55781">
    <property type="entry name" value="GAF domain-like"/>
    <property type="match status" value="1"/>
</dbReference>
<accession>A0A951U7J5</accession>
<sequence>MICFDQLIATLMQVMIENAGAETGALVLLEDNQLTVVAQCSGSRQCDLKKLAVADCATIPFSIIHSVEYTQETLALDDAVSESSFSTDPYIQHHQTRSLLCMPILKQNQLIGILYLENNLSTGVFTSDRLQVLKLLMTQAAISLENARSYEHLKD</sequence>
<evidence type="ECO:0000259" key="1">
    <source>
        <dbReference type="SMART" id="SM00065"/>
    </source>
</evidence>
<dbReference type="InterPro" id="IPR029016">
    <property type="entry name" value="GAF-like_dom_sf"/>
</dbReference>
<reference evidence="2" key="1">
    <citation type="submission" date="2021-05" db="EMBL/GenBank/DDBJ databases">
        <authorList>
            <person name="Pietrasiak N."/>
            <person name="Ward R."/>
            <person name="Stajich J.E."/>
            <person name="Kurbessoian T."/>
        </authorList>
    </citation>
    <scope>NUCLEOTIDE SEQUENCE</scope>
    <source>
        <strain evidence="2">GSE-TBD4-15B</strain>
    </source>
</reference>
<proteinExistence type="predicted"/>
<reference evidence="2" key="2">
    <citation type="journal article" date="2022" name="Microbiol. Resour. Announc.">
        <title>Metagenome Sequencing to Explore Phylogenomics of Terrestrial Cyanobacteria.</title>
        <authorList>
            <person name="Ward R.D."/>
            <person name="Stajich J.E."/>
            <person name="Johansen J.R."/>
            <person name="Huntemann M."/>
            <person name="Clum A."/>
            <person name="Foster B."/>
            <person name="Foster B."/>
            <person name="Roux S."/>
            <person name="Palaniappan K."/>
            <person name="Varghese N."/>
            <person name="Mukherjee S."/>
            <person name="Reddy T.B.K."/>
            <person name="Daum C."/>
            <person name="Copeland A."/>
            <person name="Chen I.A."/>
            <person name="Ivanova N.N."/>
            <person name="Kyrpides N.C."/>
            <person name="Shapiro N."/>
            <person name="Eloe-Fadrosh E.A."/>
            <person name="Pietrasiak N."/>
        </authorList>
    </citation>
    <scope>NUCLEOTIDE SEQUENCE</scope>
    <source>
        <strain evidence="2">GSE-TBD4-15B</strain>
    </source>
</reference>
<dbReference type="InterPro" id="IPR003018">
    <property type="entry name" value="GAF"/>
</dbReference>
<dbReference type="Gene3D" id="3.30.450.40">
    <property type="match status" value="1"/>
</dbReference>
<evidence type="ECO:0000313" key="3">
    <source>
        <dbReference type="Proteomes" id="UP000707356"/>
    </source>
</evidence>
<dbReference type="SMART" id="SM00065">
    <property type="entry name" value="GAF"/>
    <property type="match status" value="1"/>
</dbReference>
<evidence type="ECO:0000313" key="2">
    <source>
        <dbReference type="EMBL" id="MBW4468763.1"/>
    </source>
</evidence>
<dbReference type="EMBL" id="JAHHHV010000092">
    <property type="protein sequence ID" value="MBW4468763.1"/>
    <property type="molecule type" value="Genomic_DNA"/>
</dbReference>
<feature type="domain" description="GAF" evidence="1">
    <location>
        <begin position="3"/>
        <end position="154"/>
    </location>
</feature>
<name>A0A951U7J5_9CYAN</name>